<evidence type="ECO:0000313" key="1">
    <source>
        <dbReference type="EMBL" id="GEP82791.1"/>
    </source>
</evidence>
<evidence type="ECO:0000313" key="2">
    <source>
        <dbReference type="Proteomes" id="UP000321040"/>
    </source>
</evidence>
<gene>
    <name evidence="1" type="ORF">SKL01_19690</name>
</gene>
<protein>
    <submittedName>
        <fullName evidence="1">Uncharacterized protein</fullName>
    </submittedName>
</protein>
<reference evidence="1 2" key="1">
    <citation type="submission" date="2019-07" db="EMBL/GenBank/DDBJ databases">
        <title>Whole genome shotgun sequence of Staphylococcus kloosii NBRC 109624.</title>
        <authorList>
            <person name="Hosoyama A."/>
            <person name="Uohara A."/>
            <person name="Ohji S."/>
            <person name="Ichikawa N."/>
        </authorList>
    </citation>
    <scope>NUCLEOTIDE SEQUENCE [LARGE SCALE GENOMIC DNA]</scope>
    <source>
        <strain evidence="1 2">NBRC 109624</strain>
    </source>
</reference>
<dbReference type="Proteomes" id="UP000321040">
    <property type="component" value="Unassembled WGS sequence"/>
</dbReference>
<keyword evidence="2" id="KW-1185">Reference proteome</keyword>
<accession>A0ABQ0XN02</accession>
<proteinExistence type="predicted"/>
<name>A0ABQ0XN02_9STAP</name>
<organism evidence="1 2">
    <name type="scientific">Staphylococcus kloosii</name>
    <dbReference type="NCBI Taxonomy" id="29384"/>
    <lineage>
        <taxon>Bacteria</taxon>
        <taxon>Bacillati</taxon>
        <taxon>Bacillota</taxon>
        <taxon>Bacilli</taxon>
        <taxon>Bacillales</taxon>
        <taxon>Staphylococcaceae</taxon>
        <taxon>Staphylococcus</taxon>
    </lineage>
</organism>
<sequence length="64" mass="6731">MLSFSIMNKFYQDAAYFLPNLLISLFAVNNIPAPITPAPVTAPIKPTIAATLTAAIISIALLAA</sequence>
<dbReference type="EMBL" id="BKAQ01000017">
    <property type="protein sequence ID" value="GEP82791.1"/>
    <property type="molecule type" value="Genomic_DNA"/>
</dbReference>
<comment type="caution">
    <text evidence="1">The sequence shown here is derived from an EMBL/GenBank/DDBJ whole genome shotgun (WGS) entry which is preliminary data.</text>
</comment>